<sequence length="120" mass="13029">GKKRANLTLEEEDFKQKNLKRLSANTAASKVSDNTTKMAKALGVERNCNDFNDKSIKTFDVVPGVCTVSKAQATFSEDGPLMDGSMALNMEQGTAEHLKDEGLLTATIQTWTLTAALSHH</sequence>
<proteinExistence type="predicted"/>
<protein>
    <submittedName>
        <fullName evidence="1">Uncharacterized protein</fullName>
    </submittedName>
</protein>
<gene>
    <name evidence="1" type="ORF">A6R68_13135</name>
</gene>
<dbReference type="Proteomes" id="UP000092124">
    <property type="component" value="Unassembled WGS sequence"/>
</dbReference>
<name>A0A1A6H1P1_NEOLE</name>
<feature type="non-terminal residue" evidence="1">
    <location>
        <position position="120"/>
    </location>
</feature>
<evidence type="ECO:0000313" key="1">
    <source>
        <dbReference type="EMBL" id="OBS72291.1"/>
    </source>
</evidence>
<feature type="non-terminal residue" evidence="1">
    <location>
        <position position="1"/>
    </location>
</feature>
<comment type="caution">
    <text evidence="1">The sequence shown here is derived from an EMBL/GenBank/DDBJ whole genome shotgun (WGS) entry which is preliminary data.</text>
</comment>
<organism evidence="1 2">
    <name type="scientific">Neotoma lepida</name>
    <name type="common">Desert woodrat</name>
    <dbReference type="NCBI Taxonomy" id="56216"/>
    <lineage>
        <taxon>Eukaryota</taxon>
        <taxon>Metazoa</taxon>
        <taxon>Chordata</taxon>
        <taxon>Craniata</taxon>
        <taxon>Vertebrata</taxon>
        <taxon>Euteleostomi</taxon>
        <taxon>Mammalia</taxon>
        <taxon>Eutheria</taxon>
        <taxon>Euarchontoglires</taxon>
        <taxon>Glires</taxon>
        <taxon>Rodentia</taxon>
        <taxon>Myomorpha</taxon>
        <taxon>Muroidea</taxon>
        <taxon>Cricetidae</taxon>
        <taxon>Neotominae</taxon>
        <taxon>Neotoma</taxon>
    </lineage>
</organism>
<keyword evidence="2" id="KW-1185">Reference proteome</keyword>
<evidence type="ECO:0000313" key="2">
    <source>
        <dbReference type="Proteomes" id="UP000092124"/>
    </source>
</evidence>
<dbReference type="EMBL" id="LZPO01055139">
    <property type="protein sequence ID" value="OBS72291.1"/>
    <property type="molecule type" value="Genomic_DNA"/>
</dbReference>
<reference evidence="1 2" key="1">
    <citation type="submission" date="2016-06" db="EMBL/GenBank/DDBJ databases">
        <title>The Draft Genome Sequence and Annotation of the Desert Woodrat Neotoma lepida.</title>
        <authorList>
            <person name="Campbell M."/>
            <person name="Oakeson K.F."/>
            <person name="Yandell M."/>
            <person name="Halpert J.R."/>
            <person name="Dearing D."/>
        </authorList>
    </citation>
    <scope>NUCLEOTIDE SEQUENCE [LARGE SCALE GENOMIC DNA]</scope>
    <source>
        <strain evidence="1">417</strain>
        <tissue evidence="1">Liver</tissue>
    </source>
</reference>
<dbReference type="STRING" id="56216.A0A1A6H1P1"/>
<accession>A0A1A6H1P1</accession>
<dbReference type="AlphaFoldDB" id="A0A1A6H1P1"/>